<dbReference type="EMBL" id="JAAIUW010000009">
    <property type="protein sequence ID" value="KAF7814955.1"/>
    <property type="molecule type" value="Genomic_DNA"/>
</dbReference>
<keyword evidence="2" id="KW-1185">Reference proteome</keyword>
<dbReference type="AlphaFoldDB" id="A0A834W999"/>
<organism evidence="1 2">
    <name type="scientific">Senna tora</name>
    <dbReference type="NCBI Taxonomy" id="362788"/>
    <lineage>
        <taxon>Eukaryota</taxon>
        <taxon>Viridiplantae</taxon>
        <taxon>Streptophyta</taxon>
        <taxon>Embryophyta</taxon>
        <taxon>Tracheophyta</taxon>
        <taxon>Spermatophyta</taxon>
        <taxon>Magnoliopsida</taxon>
        <taxon>eudicotyledons</taxon>
        <taxon>Gunneridae</taxon>
        <taxon>Pentapetalae</taxon>
        <taxon>rosids</taxon>
        <taxon>fabids</taxon>
        <taxon>Fabales</taxon>
        <taxon>Fabaceae</taxon>
        <taxon>Caesalpinioideae</taxon>
        <taxon>Cassia clade</taxon>
        <taxon>Senna</taxon>
    </lineage>
</organism>
<reference evidence="1" key="1">
    <citation type="submission" date="2020-09" db="EMBL/GenBank/DDBJ databases">
        <title>Genome-Enabled Discovery of Anthraquinone Biosynthesis in Senna tora.</title>
        <authorList>
            <person name="Kang S.-H."/>
            <person name="Pandey R.P."/>
            <person name="Lee C.-M."/>
            <person name="Sim J.-S."/>
            <person name="Jeong J.-T."/>
            <person name="Choi B.-S."/>
            <person name="Jung M."/>
            <person name="Ginzburg D."/>
            <person name="Zhao K."/>
            <person name="Won S.Y."/>
            <person name="Oh T.-J."/>
            <person name="Yu Y."/>
            <person name="Kim N.-H."/>
            <person name="Lee O.R."/>
            <person name="Lee T.-H."/>
            <person name="Bashyal P."/>
            <person name="Kim T.-S."/>
            <person name="Lee W.-H."/>
            <person name="Kawkins C."/>
            <person name="Kim C.-K."/>
            <person name="Kim J.S."/>
            <person name="Ahn B.O."/>
            <person name="Rhee S.Y."/>
            <person name="Sohng J.K."/>
        </authorList>
    </citation>
    <scope>NUCLEOTIDE SEQUENCE</scope>
    <source>
        <tissue evidence="1">Leaf</tissue>
    </source>
</reference>
<proteinExistence type="predicted"/>
<name>A0A834W999_9FABA</name>
<dbReference type="Proteomes" id="UP000634136">
    <property type="component" value="Unassembled WGS sequence"/>
</dbReference>
<accession>A0A834W999</accession>
<evidence type="ECO:0000313" key="2">
    <source>
        <dbReference type="Proteomes" id="UP000634136"/>
    </source>
</evidence>
<protein>
    <submittedName>
        <fullName evidence="1">Uncharacterized protein</fullName>
    </submittedName>
</protein>
<gene>
    <name evidence="1" type="ORF">G2W53_028924</name>
</gene>
<sequence length="46" mass="5368">MTCHTTHAIKSPIRALDPLGFPIQRERIRLPNLCDNTFELVLLEFF</sequence>
<evidence type="ECO:0000313" key="1">
    <source>
        <dbReference type="EMBL" id="KAF7814955.1"/>
    </source>
</evidence>
<comment type="caution">
    <text evidence="1">The sequence shown here is derived from an EMBL/GenBank/DDBJ whole genome shotgun (WGS) entry which is preliminary data.</text>
</comment>